<evidence type="ECO:0000313" key="6">
    <source>
        <dbReference type="Proteomes" id="UP000001890"/>
    </source>
</evidence>
<organism evidence="5 6">
    <name type="scientific">Xanthomonas albilineans (strain GPE PC73 / CFBP 7063)</name>
    <dbReference type="NCBI Taxonomy" id="380358"/>
    <lineage>
        <taxon>Bacteria</taxon>
        <taxon>Pseudomonadati</taxon>
        <taxon>Pseudomonadota</taxon>
        <taxon>Gammaproteobacteria</taxon>
        <taxon>Lysobacterales</taxon>
        <taxon>Lysobacteraceae</taxon>
        <taxon>Xanthomonas</taxon>
    </lineage>
</organism>
<dbReference type="eggNOG" id="COG2853">
    <property type="taxonomic scope" value="Bacteria"/>
</dbReference>
<dbReference type="GO" id="GO:0120010">
    <property type="term" value="P:intermembrane phospholipid transfer"/>
    <property type="evidence" value="ECO:0007669"/>
    <property type="project" value="TreeGrafter"/>
</dbReference>
<keyword evidence="5" id="KW-0449">Lipoprotein</keyword>
<keyword evidence="6" id="KW-1185">Reference proteome</keyword>
<evidence type="ECO:0000256" key="3">
    <source>
        <dbReference type="SAM" id="MobiDB-lite"/>
    </source>
</evidence>
<evidence type="ECO:0000313" key="5">
    <source>
        <dbReference type="EMBL" id="CBA14578.1"/>
    </source>
</evidence>
<dbReference type="GO" id="GO:0016020">
    <property type="term" value="C:membrane"/>
    <property type="evidence" value="ECO:0007669"/>
    <property type="project" value="InterPro"/>
</dbReference>
<evidence type="ECO:0000256" key="1">
    <source>
        <dbReference type="ARBA" id="ARBA00010634"/>
    </source>
</evidence>
<protein>
    <submittedName>
        <fullName evidence="5">Putative lipoprotein</fullName>
    </submittedName>
</protein>
<feature type="region of interest" description="Disordered" evidence="3">
    <location>
        <begin position="24"/>
        <end position="86"/>
    </location>
</feature>
<proteinExistence type="inferred from homology"/>
<dbReference type="Pfam" id="PF04333">
    <property type="entry name" value="MlaA"/>
    <property type="match status" value="1"/>
</dbReference>
<feature type="compositionally biased region" description="Low complexity" evidence="3">
    <location>
        <begin position="32"/>
        <end position="65"/>
    </location>
</feature>
<accession>D2U888</accession>
<reference evidence="5 6" key="1">
    <citation type="journal article" date="2009" name="BMC Genomics">
        <title>The complete genome sequence of Xanthomonas albilineans provides new insights into the reductive genome evolution of the xylem-limited Xanthomonadaceae.</title>
        <authorList>
            <person name="Pieretti I."/>
            <person name="Royer M."/>
            <person name="Barbe V."/>
            <person name="Carrere S."/>
            <person name="Koebnik R."/>
            <person name="Cociancich S."/>
            <person name="Couloux A."/>
            <person name="Darrasse A."/>
            <person name="Gouzy J."/>
            <person name="Jacques M.A."/>
            <person name="Lauber E."/>
            <person name="Manceau C."/>
            <person name="Mangenot S."/>
            <person name="Poussier S."/>
            <person name="Segurens B."/>
            <person name="Szurek B."/>
            <person name="Verdier V."/>
            <person name="Arlat M."/>
            <person name="Rott P."/>
        </authorList>
    </citation>
    <scope>NUCLEOTIDE SEQUENCE [LARGE SCALE GENOMIC DNA]</scope>
    <source>
        <strain evidence="6">GPE PC73 / CFBP 7063</strain>
    </source>
</reference>
<dbReference type="GeneID" id="57875406"/>
<evidence type="ECO:0000256" key="2">
    <source>
        <dbReference type="ARBA" id="ARBA00022729"/>
    </source>
</evidence>
<dbReference type="InterPro" id="IPR007428">
    <property type="entry name" value="MlaA"/>
</dbReference>
<dbReference type="STRING" id="380358.XALC_0032"/>
<dbReference type="EMBL" id="FP565176">
    <property type="protein sequence ID" value="CBA14578.1"/>
    <property type="molecule type" value="Genomic_DNA"/>
</dbReference>
<feature type="compositionally biased region" description="Basic and acidic residues" evidence="3">
    <location>
        <begin position="319"/>
        <end position="334"/>
    </location>
</feature>
<gene>
    <name evidence="5" type="ordered locus">XALc_0032</name>
</gene>
<feature type="chain" id="PRO_5003036963" evidence="4">
    <location>
        <begin position="23"/>
        <end position="354"/>
    </location>
</feature>
<dbReference type="Proteomes" id="UP000001890">
    <property type="component" value="Chromosome"/>
</dbReference>
<sequence>MNVLRILTSLILTLVVALSAYASTPKPPATPPVAASPDPSTPPMATDSSTAASTMPAAPDSTAAARPGAVASGGVSTGTQRSAPTSAEDDYAALYASDPNNLGADATLPAGVSVPQSYDPWEKFNRKVHAFNNVVDHALARPLARTYVNVVPRPARLGVTNFFNNLGSPLTMVNQVLQGHPLQAGQTLSRFVINSTLGIGGVLDPATDAKLPRRTEDFGKTLGVWGWRRSRYVELPFFGPRTVRDVLGLAADTSLSPLQQIEDDRVRIGLQGLQLVDIRAQLLPFDSMRDQAPDEYQLTRDAWLQRRNYQIENNLRRGHQGEDKDLPNYLREEDANPTVPADAMPMLQWRGGTR</sequence>
<feature type="signal peptide" evidence="4">
    <location>
        <begin position="1"/>
        <end position="22"/>
    </location>
</feature>
<keyword evidence="2 4" id="KW-0732">Signal</keyword>
<name>D2U888_XANAP</name>
<dbReference type="RefSeq" id="WP_012914597.1">
    <property type="nucleotide sequence ID" value="NC_013722.1"/>
</dbReference>
<dbReference type="PRINTS" id="PR01805">
    <property type="entry name" value="VACJLIPOPROT"/>
</dbReference>
<feature type="region of interest" description="Disordered" evidence="3">
    <location>
        <begin position="314"/>
        <end position="354"/>
    </location>
</feature>
<evidence type="ECO:0000256" key="4">
    <source>
        <dbReference type="SAM" id="SignalP"/>
    </source>
</evidence>
<dbReference type="AlphaFoldDB" id="D2U888"/>
<dbReference type="OrthoDB" id="9785326at2"/>
<dbReference type="PATRIC" id="fig|29447.3.peg.34"/>
<dbReference type="PANTHER" id="PTHR30035">
    <property type="entry name" value="LIPOPROTEIN VACJ-RELATED"/>
    <property type="match status" value="1"/>
</dbReference>
<comment type="similarity">
    <text evidence="1">Belongs to the MlaA family.</text>
</comment>
<dbReference type="PANTHER" id="PTHR30035:SF3">
    <property type="entry name" value="INTERMEMBRANE PHOSPHOLIPID TRANSPORT SYSTEM LIPOPROTEIN MLAA"/>
    <property type="match status" value="1"/>
</dbReference>
<dbReference type="KEGG" id="xal:XALC_0032"/>